<evidence type="ECO:0000256" key="1">
    <source>
        <dbReference type="SAM" id="SignalP"/>
    </source>
</evidence>
<proteinExistence type="predicted"/>
<evidence type="ECO:0000313" key="2">
    <source>
        <dbReference type="EMBL" id="TQM14314.1"/>
    </source>
</evidence>
<accession>A0A543DYC7</accession>
<reference evidence="2 3" key="1">
    <citation type="submission" date="2019-06" db="EMBL/GenBank/DDBJ databases">
        <title>Sequencing the genomes of 1000 actinobacteria strains.</title>
        <authorList>
            <person name="Klenk H.-P."/>
        </authorList>
    </citation>
    <scope>NUCLEOTIDE SEQUENCE [LARGE SCALE GENOMIC DNA]</scope>
    <source>
        <strain evidence="2 3">DSM 45301</strain>
    </source>
</reference>
<keyword evidence="3" id="KW-1185">Reference proteome</keyword>
<dbReference type="EMBL" id="VFPA01000001">
    <property type="protein sequence ID" value="TQM14314.1"/>
    <property type="molecule type" value="Genomic_DNA"/>
</dbReference>
<sequence length="64" mass="6630">MRERKRSAIASALIASMAAFAVAFVQQPIAYAAPPTADTTEFTPAAVQRILGGTGKTCGPIQAH</sequence>
<name>A0A543DYC7_9PSEU</name>
<feature type="signal peptide" evidence="1">
    <location>
        <begin position="1"/>
        <end position="21"/>
    </location>
</feature>
<organism evidence="2 3">
    <name type="scientific">Pseudonocardia kunmingensis</name>
    <dbReference type="NCBI Taxonomy" id="630975"/>
    <lineage>
        <taxon>Bacteria</taxon>
        <taxon>Bacillati</taxon>
        <taxon>Actinomycetota</taxon>
        <taxon>Actinomycetes</taxon>
        <taxon>Pseudonocardiales</taxon>
        <taxon>Pseudonocardiaceae</taxon>
        <taxon>Pseudonocardia</taxon>
    </lineage>
</organism>
<dbReference type="AlphaFoldDB" id="A0A543DYC7"/>
<feature type="chain" id="PRO_5038633932" evidence="1">
    <location>
        <begin position="22"/>
        <end position="64"/>
    </location>
</feature>
<comment type="caution">
    <text evidence="2">The sequence shown here is derived from an EMBL/GenBank/DDBJ whole genome shotgun (WGS) entry which is preliminary data.</text>
</comment>
<gene>
    <name evidence="2" type="ORF">FB558_1076</name>
</gene>
<dbReference type="Proteomes" id="UP000315677">
    <property type="component" value="Unassembled WGS sequence"/>
</dbReference>
<dbReference type="RefSeq" id="WP_142048647.1">
    <property type="nucleotide sequence ID" value="NZ_VFPA01000001.1"/>
</dbReference>
<protein>
    <submittedName>
        <fullName evidence="2">Uncharacterized protein</fullName>
    </submittedName>
</protein>
<keyword evidence="1" id="KW-0732">Signal</keyword>
<evidence type="ECO:0000313" key="3">
    <source>
        <dbReference type="Proteomes" id="UP000315677"/>
    </source>
</evidence>